<keyword evidence="6" id="KW-1185">Reference proteome</keyword>
<comment type="caution">
    <text evidence="5">The sequence shown here is derived from an EMBL/GenBank/DDBJ whole genome shotgun (WGS) entry which is preliminary data.</text>
</comment>
<feature type="region of interest" description="Disordered" evidence="1">
    <location>
        <begin position="232"/>
        <end position="267"/>
    </location>
</feature>
<dbReference type="InterPro" id="IPR003609">
    <property type="entry name" value="Pan_app"/>
</dbReference>
<feature type="compositionally biased region" description="Low complexity" evidence="1">
    <location>
        <begin position="971"/>
        <end position="993"/>
    </location>
</feature>
<feature type="domain" description="Apple" evidence="3">
    <location>
        <begin position="169"/>
        <end position="204"/>
    </location>
</feature>
<feature type="region of interest" description="Disordered" evidence="1">
    <location>
        <begin position="964"/>
        <end position="1004"/>
    </location>
</feature>
<protein>
    <recommendedName>
        <fullName evidence="7">Apple domain-containing protein</fullName>
    </recommendedName>
</protein>
<dbReference type="EMBL" id="JYNV01000169">
    <property type="protein sequence ID" value="KZM24241.1"/>
    <property type="molecule type" value="Genomic_DNA"/>
</dbReference>
<name>A0A163FB68_DIDRA</name>
<dbReference type="AlphaFoldDB" id="A0A163FB68"/>
<feature type="chain" id="PRO_5007842798" description="Apple domain-containing protein" evidence="2">
    <location>
        <begin position="22"/>
        <end position="1089"/>
    </location>
</feature>
<keyword evidence="2" id="KW-0732">Signal</keyword>
<evidence type="ECO:0000259" key="4">
    <source>
        <dbReference type="Pfam" id="PF22974"/>
    </source>
</evidence>
<dbReference type="Gene3D" id="3.50.4.10">
    <property type="entry name" value="Hepatocyte Growth Factor"/>
    <property type="match status" value="1"/>
</dbReference>
<evidence type="ECO:0008006" key="7">
    <source>
        <dbReference type="Google" id="ProtNLM"/>
    </source>
</evidence>
<evidence type="ECO:0000256" key="2">
    <source>
        <dbReference type="SAM" id="SignalP"/>
    </source>
</evidence>
<gene>
    <name evidence="5" type="ORF">ST47_g4626</name>
</gene>
<feature type="compositionally biased region" description="Basic and acidic residues" evidence="1">
    <location>
        <begin position="241"/>
        <end position="253"/>
    </location>
</feature>
<evidence type="ECO:0000313" key="6">
    <source>
        <dbReference type="Proteomes" id="UP000076837"/>
    </source>
</evidence>
<dbReference type="Pfam" id="PF14295">
    <property type="entry name" value="PAN_4"/>
    <property type="match status" value="3"/>
</dbReference>
<evidence type="ECO:0000259" key="3">
    <source>
        <dbReference type="Pfam" id="PF14295"/>
    </source>
</evidence>
<accession>A0A163FB68</accession>
<feature type="domain" description="Apple" evidence="3">
    <location>
        <begin position="283"/>
        <end position="324"/>
    </location>
</feature>
<evidence type="ECO:0000313" key="5">
    <source>
        <dbReference type="EMBL" id="KZM24241.1"/>
    </source>
</evidence>
<dbReference type="InterPro" id="IPR054293">
    <property type="entry name" value="DUF7029"/>
</dbReference>
<dbReference type="Pfam" id="PF22974">
    <property type="entry name" value="DUF7029"/>
    <property type="match status" value="1"/>
</dbReference>
<organism evidence="5 6">
    <name type="scientific">Didymella rabiei</name>
    <name type="common">Chickpea ascochyta blight fungus</name>
    <name type="synonym">Mycosphaerella rabiei</name>
    <dbReference type="NCBI Taxonomy" id="5454"/>
    <lineage>
        <taxon>Eukaryota</taxon>
        <taxon>Fungi</taxon>
        <taxon>Dikarya</taxon>
        <taxon>Ascomycota</taxon>
        <taxon>Pezizomycotina</taxon>
        <taxon>Dothideomycetes</taxon>
        <taxon>Pleosporomycetidae</taxon>
        <taxon>Pleosporales</taxon>
        <taxon>Pleosporineae</taxon>
        <taxon>Didymellaceae</taxon>
        <taxon>Ascochyta</taxon>
    </lineage>
</organism>
<feature type="signal peptide" evidence="2">
    <location>
        <begin position="1"/>
        <end position="21"/>
    </location>
</feature>
<proteinExistence type="predicted"/>
<feature type="domain" description="DUF7029" evidence="4">
    <location>
        <begin position="412"/>
        <end position="509"/>
    </location>
</feature>
<feature type="domain" description="Apple" evidence="3">
    <location>
        <begin position="1021"/>
        <end position="1066"/>
    </location>
</feature>
<feature type="region of interest" description="Disordered" evidence="1">
    <location>
        <begin position="517"/>
        <end position="538"/>
    </location>
</feature>
<feature type="compositionally biased region" description="Polar residues" evidence="1">
    <location>
        <begin position="518"/>
        <end position="528"/>
    </location>
</feature>
<evidence type="ECO:0000256" key="1">
    <source>
        <dbReference type="SAM" id="MobiDB-lite"/>
    </source>
</evidence>
<reference evidence="5 6" key="1">
    <citation type="journal article" date="2016" name="Sci. Rep.">
        <title>Draft genome sequencing and secretome analysis of fungal phytopathogen Ascochyta rabiei provides insight into the necrotrophic effector repertoire.</title>
        <authorList>
            <person name="Verma S."/>
            <person name="Gazara R.K."/>
            <person name="Nizam S."/>
            <person name="Parween S."/>
            <person name="Chattopadhyay D."/>
            <person name="Verma P.K."/>
        </authorList>
    </citation>
    <scope>NUCLEOTIDE SEQUENCE [LARGE SCALE GENOMIC DNA]</scope>
    <source>
        <strain evidence="5 6">ArDII</strain>
    </source>
</reference>
<dbReference type="Proteomes" id="UP000076837">
    <property type="component" value="Unassembled WGS sequence"/>
</dbReference>
<sequence length="1089" mass="115144">MASFLLNPTLVLGLLTARSLAAPASSSESSYLAKRATAALSCWDNASNGQIFIAKNAERETLCGKDYAASAPASFEEGISDCDTTQGYINISLVWPNSCYKKNKLTTDVDKASVWTARKKVTASTGGSSTDTENTDTKTATQDVTCQDKASDGVKYISKKGMFMVECGFDHYGGDMGSSNKDTFAACIEDCAATEGCIDVSYVWGTCYKKNTLNDGGAAGHVWSAKLVASGTDSAGNTPDTKTDEKTDTKTETPKATPITCPSSNGKTPSISSGGTYEITCGIDYWGGDFKSLETASFDSCLEACEKNDACQGVFYVASSCYLKNEVNKSGAAAHVWGAIVRKAAKDVFTFPTVVNKELEAGATESIMAENMTLPSPPLATLGLISPPIWFGGNADAMKDEDSGAVTVRITVDYKYPSIVLDHSVYIKNVNCASGSLQAKFDNLLAFSHAADTWPAKVPLLFVTSVTSCGNGDQNSFWLARSATFNMNTNIFSASGAAVEFADIYNEMDIDFGKIEQRNSTGNSTSPSADEEGSSCGKPNSPFLDDLPAVACGTSFDKSLDEKLGFYAGTGDEENHVLASAGADASENTDVGVKRGLLKRGWLSKAFKNIAQKVVQVVAKAAVAVVKQVAQTVVQVAKTAAQVGVAVVKTTVKVGVALAVNAAKLVVFVATGNYSNSLSLPIDLGSGTALSQKTPWEGTTGSKFYDYRPEREDKKWKVSKVNLAKVALELKLLPGELDAEPGVDLYCIDYGDKGKFVATGSISTTPLSGLKKAQVGVHGNMYVGDFLALNAFTSYEKTLRKDLFVKGLLGWKIPKIVSFGPRMNLGAQATFSIEAEATLDFVDQSKSSQSGWTPEVTTKFDAHGSLSAKAALGLPVTLSFGINILDGKFEKAVNLTDIPAITAEAKLEFDVGTSKTQLGGDDCQGIAWDIAMTNGLRIDAPSSPGWKLKGWKFPALAKGCVGRTRPEEPVATSSTIAATSTTPTTTPTPTPTSLQCPDADGKTFTDTGSNKNDYTITCGKDTPGADITRGKRNSFGDCINWCGTVSTCVGVVWGPRRADGVNCWLKNGWPTQTNNPSPSTDPLHNAIIA</sequence>